<feature type="region of interest" description="Disordered" evidence="1">
    <location>
        <begin position="1"/>
        <end position="21"/>
    </location>
</feature>
<accession>A0A914VL25</accession>
<evidence type="ECO:0000313" key="3">
    <source>
        <dbReference type="WBParaSite" id="PSAMB.scaffold2149size25036.g16588.t1"/>
    </source>
</evidence>
<protein>
    <submittedName>
        <fullName evidence="3">Uncharacterized protein</fullName>
    </submittedName>
</protein>
<reference evidence="3" key="1">
    <citation type="submission" date="2022-11" db="UniProtKB">
        <authorList>
            <consortium name="WormBaseParasite"/>
        </authorList>
    </citation>
    <scope>IDENTIFICATION</scope>
</reference>
<sequence>AGEAQQRREQTSEQGGGPTGWLADWLAWCQHAGRRTDEKKNASVRQSTEREETRQHSAPRGAPRPLTTPPHLQLAMASRDARALPPLHRLPPDTPTAHSDRRFARRPGLLSSALFMDLLSHHEMEEIRR</sequence>
<dbReference type="Proteomes" id="UP000887566">
    <property type="component" value="Unplaced"/>
</dbReference>
<dbReference type="AlphaFoldDB" id="A0A914VL25"/>
<organism evidence="2 3">
    <name type="scientific">Plectus sambesii</name>
    <dbReference type="NCBI Taxonomy" id="2011161"/>
    <lineage>
        <taxon>Eukaryota</taxon>
        <taxon>Metazoa</taxon>
        <taxon>Ecdysozoa</taxon>
        <taxon>Nematoda</taxon>
        <taxon>Chromadorea</taxon>
        <taxon>Plectida</taxon>
        <taxon>Plectina</taxon>
        <taxon>Plectoidea</taxon>
        <taxon>Plectidae</taxon>
        <taxon>Plectus</taxon>
    </lineage>
</organism>
<dbReference type="WBParaSite" id="PSAMB.scaffold2149size25036.g16588.t1">
    <property type="protein sequence ID" value="PSAMB.scaffold2149size25036.g16588.t1"/>
    <property type="gene ID" value="PSAMB.scaffold2149size25036.g16588"/>
</dbReference>
<feature type="region of interest" description="Disordered" evidence="1">
    <location>
        <begin position="33"/>
        <end position="104"/>
    </location>
</feature>
<name>A0A914VL25_9BILA</name>
<feature type="compositionally biased region" description="Basic and acidic residues" evidence="1">
    <location>
        <begin position="1"/>
        <end position="11"/>
    </location>
</feature>
<feature type="compositionally biased region" description="Basic and acidic residues" evidence="1">
    <location>
        <begin position="34"/>
        <end position="55"/>
    </location>
</feature>
<evidence type="ECO:0000256" key="1">
    <source>
        <dbReference type="SAM" id="MobiDB-lite"/>
    </source>
</evidence>
<proteinExistence type="predicted"/>
<keyword evidence="2" id="KW-1185">Reference proteome</keyword>
<evidence type="ECO:0000313" key="2">
    <source>
        <dbReference type="Proteomes" id="UP000887566"/>
    </source>
</evidence>